<keyword evidence="2" id="KW-1185">Reference proteome</keyword>
<accession>A0ABR9VMG9</accession>
<protein>
    <submittedName>
        <fullName evidence="1">Chlororespiratory reduction protein 7</fullName>
    </submittedName>
</protein>
<dbReference type="EMBL" id="JADEVV010000002">
    <property type="protein sequence ID" value="MBE9252514.1"/>
    <property type="molecule type" value="Genomic_DNA"/>
</dbReference>
<evidence type="ECO:0000313" key="1">
    <source>
        <dbReference type="EMBL" id="MBE9252514.1"/>
    </source>
</evidence>
<dbReference type="Gene3D" id="3.90.940.40">
    <property type="entry name" value="Protein CHLORORESPIRATORY REDUCTION 7"/>
    <property type="match status" value="1"/>
</dbReference>
<sequence>MVDPLMYQEEMFVFLADQEPETFLTPAEMTAKLTEILAEYDLRLPQGLDKLPTLAAKAEHLRDNYCDLDRGDGGTWQWYVVRLEK</sequence>
<dbReference type="InterPro" id="IPR021954">
    <property type="entry name" value="CRR7"/>
</dbReference>
<proteinExistence type="predicted"/>
<reference evidence="1 2" key="1">
    <citation type="submission" date="2020-10" db="EMBL/GenBank/DDBJ databases">
        <authorList>
            <person name="Castelo-Branco R."/>
            <person name="Eusebio N."/>
            <person name="Adriana R."/>
            <person name="Vieira A."/>
            <person name="Brugerolle De Fraissinette N."/>
            <person name="Rezende De Castro R."/>
            <person name="Schneider M.P."/>
            <person name="Vasconcelos V."/>
            <person name="Leao P.N."/>
        </authorList>
    </citation>
    <scope>NUCLEOTIDE SEQUENCE [LARGE SCALE GENOMIC DNA]</scope>
    <source>
        <strain evidence="1 2">LEGE 00031</strain>
    </source>
</reference>
<gene>
    <name evidence="1" type="ORF">IQ217_01335</name>
</gene>
<dbReference type="Proteomes" id="UP000658720">
    <property type="component" value="Unassembled WGS sequence"/>
</dbReference>
<organism evidence="1 2">
    <name type="scientific">Synechocystis salina LEGE 00031</name>
    <dbReference type="NCBI Taxonomy" id="1828736"/>
    <lineage>
        <taxon>Bacteria</taxon>
        <taxon>Bacillati</taxon>
        <taxon>Cyanobacteriota</taxon>
        <taxon>Cyanophyceae</taxon>
        <taxon>Synechococcales</taxon>
        <taxon>Merismopediaceae</taxon>
        <taxon>Synechocystis</taxon>
    </lineage>
</organism>
<dbReference type="Pfam" id="PF12095">
    <property type="entry name" value="CRR7"/>
    <property type="match status" value="1"/>
</dbReference>
<comment type="caution">
    <text evidence="1">The sequence shown here is derived from an EMBL/GenBank/DDBJ whole genome shotgun (WGS) entry which is preliminary data.</text>
</comment>
<name>A0ABR9VMG9_9SYNC</name>
<dbReference type="InterPro" id="IPR038150">
    <property type="entry name" value="CRR7-like_sf"/>
</dbReference>
<evidence type="ECO:0000313" key="2">
    <source>
        <dbReference type="Proteomes" id="UP000658720"/>
    </source>
</evidence>
<dbReference type="RefSeq" id="WP_190599348.1">
    <property type="nucleotide sequence ID" value="NZ_JADEVV010000002.1"/>
</dbReference>